<sequence length="59" mass="6408">MELRNVPRAASSVELPQPIPAMEMRLSKGFEDAALNWAGPIEKMQDGLVMNSPRSEPGG</sequence>
<name>A0A5N6QPZ6_9ROSI</name>
<keyword evidence="2" id="KW-1185">Reference proteome</keyword>
<dbReference type="EMBL" id="CM017322">
    <property type="protein sequence ID" value="KAE8008588.1"/>
    <property type="molecule type" value="Genomic_DNA"/>
</dbReference>
<accession>A0A5N6QPZ6</accession>
<evidence type="ECO:0000313" key="2">
    <source>
        <dbReference type="Proteomes" id="UP000327013"/>
    </source>
</evidence>
<dbReference type="Proteomes" id="UP000327013">
    <property type="component" value="Chromosome 2"/>
</dbReference>
<evidence type="ECO:0000313" key="1">
    <source>
        <dbReference type="EMBL" id="KAE8008588.1"/>
    </source>
</evidence>
<dbReference type="AlphaFoldDB" id="A0A5N6QPZ6"/>
<organism evidence="1 2">
    <name type="scientific">Carpinus fangiana</name>
    <dbReference type="NCBI Taxonomy" id="176857"/>
    <lineage>
        <taxon>Eukaryota</taxon>
        <taxon>Viridiplantae</taxon>
        <taxon>Streptophyta</taxon>
        <taxon>Embryophyta</taxon>
        <taxon>Tracheophyta</taxon>
        <taxon>Spermatophyta</taxon>
        <taxon>Magnoliopsida</taxon>
        <taxon>eudicotyledons</taxon>
        <taxon>Gunneridae</taxon>
        <taxon>Pentapetalae</taxon>
        <taxon>rosids</taxon>
        <taxon>fabids</taxon>
        <taxon>Fagales</taxon>
        <taxon>Betulaceae</taxon>
        <taxon>Carpinus</taxon>
    </lineage>
</organism>
<reference evidence="1 2" key="1">
    <citation type="submission" date="2019-06" db="EMBL/GenBank/DDBJ databases">
        <title>A chromosomal-level reference genome of Carpinus fangiana (Coryloideae, Betulaceae).</title>
        <authorList>
            <person name="Yang X."/>
            <person name="Wang Z."/>
            <person name="Zhang L."/>
            <person name="Hao G."/>
            <person name="Liu J."/>
            <person name="Yang Y."/>
        </authorList>
    </citation>
    <scope>NUCLEOTIDE SEQUENCE [LARGE SCALE GENOMIC DNA]</scope>
    <source>
        <strain evidence="1">Cfa_2016G</strain>
        <tissue evidence="1">Leaf</tissue>
    </source>
</reference>
<proteinExistence type="predicted"/>
<protein>
    <submittedName>
        <fullName evidence="1">Uncharacterized protein</fullName>
    </submittedName>
</protein>
<gene>
    <name evidence="1" type="ORF">FH972_005085</name>
</gene>